<dbReference type="eggNOG" id="ENOG5034559">
    <property type="taxonomic scope" value="Bacteria"/>
</dbReference>
<dbReference type="AlphaFoldDB" id="A0A0L6JL60"/>
<protein>
    <submittedName>
        <fullName evidence="1">Uncharacterized protein</fullName>
    </submittedName>
</protein>
<proteinExistence type="predicted"/>
<evidence type="ECO:0000313" key="2">
    <source>
        <dbReference type="Proteomes" id="UP000036923"/>
    </source>
</evidence>
<dbReference type="Proteomes" id="UP000036923">
    <property type="component" value="Unassembled WGS sequence"/>
</dbReference>
<keyword evidence="2" id="KW-1185">Reference proteome</keyword>
<name>A0A0L6JL60_9FIRM</name>
<gene>
    <name evidence="1" type="ORF">Bccel_1755</name>
</gene>
<dbReference type="EMBL" id="LGTC01000001">
    <property type="protein sequence ID" value="KNY26490.1"/>
    <property type="molecule type" value="Genomic_DNA"/>
</dbReference>
<dbReference type="RefSeq" id="WP_036944955.1">
    <property type="nucleotide sequence ID" value="NZ_JQKC01000039.1"/>
</dbReference>
<accession>A0A0L6JL60</accession>
<sequence length="312" mass="35675">MFKTYDFSVDLSNIDRDSYIYEAAKLADELKDKKAVFSGNLKPDNTPASSNYNTLSSATIPKSDEGDIIRTLAQDIASFSNEPEVYKITGKDFIEKNRDIPHIFSQFSEDYNFYWIRFPINIVKKSGWAFNKLEAIIDFLADPHDPHRYPKVFQILPDKKHMYFIQANGSVAINIDENFQFAANPNIETKGLMGAAEVSAKSKTSNGLVVGPFKYSLNKAKMDHSDIGSQWLFWMLNGIEFVQDTSPDFVIITQLHKNTNKLNIRAQLQAYYDYSLLNTDLQTIVSDLPDTIRSYFIKGCPVRDIKEYHLDL</sequence>
<reference evidence="2" key="1">
    <citation type="submission" date="2015-07" db="EMBL/GenBank/DDBJ databases">
        <title>Near-Complete Genome Sequence of the Cellulolytic Bacterium Bacteroides (Pseudobacteroides) cellulosolvens ATCC 35603.</title>
        <authorList>
            <person name="Dassa B."/>
            <person name="Utturkar S.M."/>
            <person name="Klingeman D.M."/>
            <person name="Hurt R.A."/>
            <person name="Keller M."/>
            <person name="Xu J."/>
            <person name="Reddy Y.H.K."/>
            <person name="Borovok I."/>
            <person name="Grinberg I.R."/>
            <person name="Lamed R."/>
            <person name="Zhivin O."/>
            <person name="Bayer E.A."/>
            <person name="Brown S.D."/>
        </authorList>
    </citation>
    <scope>NUCLEOTIDE SEQUENCE [LARGE SCALE GENOMIC DNA]</scope>
    <source>
        <strain evidence="2">DSM 2933</strain>
    </source>
</reference>
<comment type="caution">
    <text evidence="1">The sequence shown here is derived from an EMBL/GenBank/DDBJ whole genome shotgun (WGS) entry which is preliminary data.</text>
</comment>
<evidence type="ECO:0000313" key="1">
    <source>
        <dbReference type="EMBL" id="KNY26490.1"/>
    </source>
</evidence>
<organism evidence="1 2">
    <name type="scientific">Pseudobacteroides cellulosolvens ATCC 35603 = DSM 2933</name>
    <dbReference type="NCBI Taxonomy" id="398512"/>
    <lineage>
        <taxon>Bacteria</taxon>
        <taxon>Bacillati</taxon>
        <taxon>Bacillota</taxon>
        <taxon>Clostridia</taxon>
        <taxon>Eubacteriales</taxon>
        <taxon>Oscillospiraceae</taxon>
        <taxon>Pseudobacteroides</taxon>
    </lineage>
</organism>